<dbReference type="Proteomes" id="UP000267027">
    <property type="component" value="Unassembled WGS sequence"/>
</dbReference>
<keyword evidence="2" id="KW-1185">Reference proteome</keyword>
<dbReference type="Gene3D" id="3.40.33.10">
    <property type="entry name" value="CAP"/>
    <property type="match status" value="1"/>
</dbReference>
<dbReference type="EMBL" id="UYYA01001337">
    <property type="protein sequence ID" value="VDM55314.1"/>
    <property type="molecule type" value="Genomic_DNA"/>
</dbReference>
<accession>A0A0R3PHA1</accession>
<dbReference type="InterPro" id="IPR035940">
    <property type="entry name" value="CAP_sf"/>
</dbReference>
<reference evidence="3" key="1">
    <citation type="submission" date="2017-02" db="UniProtKB">
        <authorList>
            <consortium name="WormBaseParasite"/>
        </authorList>
    </citation>
    <scope>IDENTIFICATION</scope>
</reference>
<evidence type="ECO:0000313" key="2">
    <source>
        <dbReference type="Proteomes" id="UP000267027"/>
    </source>
</evidence>
<gene>
    <name evidence="1" type="ORF">ACOC_LOCUS3729</name>
</gene>
<dbReference type="AlphaFoldDB" id="A0A0R3PHA1"/>
<evidence type="ECO:0000313" key="3">
    <source>
        <dbReference type="WBParaSite" id="ACOC_0000372801-mRNA-1"/>
    </source>
</evidence>
<dbReference type="OrthoDB" id="10438603at2759"/>
<protein>
    <submittedName>
        <fullName evidence="3">SCP domain-containing protein</fullName>
    </submittedName>
</protein>
<sequence length="74" mass="8116">MLNSKQQRFGCVIGKHGPKANQTLTLACLYNTKNTDGLLNHDGSLCSDCEYGRQCDDGLCAVVYNDFDGELTLK</sequence>
<dbReference type="WBParaSite" id="ACOC_0000372801-mRNA-1">
    <property type="protein sequence ID" value="ACOC_0000372801-mRNA-1"/>
    <property type="gene ID" value="ACOC_0000372801"/>
</dbReference>
<reference evidence="1 2" key="2">
    <citation type="submission" date="2018-11" db="EMBL/GenBank/DDBJ databases">
        <authorList>
            <consortium name="Pathogen Informatics"/>
        </authorList>
    </citation>
    <scope>NUCLEOTIDE SEQUENCE [LARGE SCALE GENOMIC DNA]</scope>
    <source>
        <strain evidence="1 2">Costa Rica</strain>
    </source>
</reference>
<name>A0A0R3PHA1_ANGCS</name>
<evidence type="ECO:0000313" key="1">
    <source>
        <dbReference type="EMBL" id="VDM55314.1"/>
    </source>
</evidence>
<organism evidence="3">
    <name type="scientific">Angiostrongylus costaricensis</name>
    <name type="common">Nematode worm</name>
    <dbReference type="NCBI Taxonomy" id="334426"/>
    <lineage>
        <taxon>Eukaryota</taxon>
        <taxon>Metazoa</taxon>
        <taxon>Ecdysozoa</taxon>
        <taxon>Nematoda</taxon>
        <taxon>Chromadorea</taxon>
        <taxon>Rhabditida</taxon>
        <taxon>Rhabditina</taxon>
        <taxon>Rhabditomorpha</taxon>
        <taxon>Strongyloidea</taxon>
        <taxon>Metastrongylidae</taxon>
        <taxon>Angiostrongylus</taxon>
    </lineage>
</organism>
<proteinExistence type="predicted"/>